<gene>
    <name evidence="4" type="ORF">ANN_08997</name>
</gene>
<dbReference type="InterPro" id="IPR019309">
    <property type="entry name" value="WASHC3"/>
</dbReference>
<evidence type="ECO:0000256" key="1">
    <source>
        <dbReference type="ARBA" id="ARBA00006290"/>
    </source>
</evidence>
<evidence type="ECO:0000313" key="4">
    <source>
        <dbReference type="EMBL" id="KAJ4447009.1"/>
    </source>
</evidence>
<comment type="caution">
    <text evidence="4">The sequence shown here is derived from an EMBL/GenBank/DDBJ whole genome shotgun (WGS) entry which is preliminary data.</text>
</comment>
<reference evidence="4 5" key="1">
    <citation type="journal article" date="2022" name="Allergy">
        <title>Genome assembly and annotation of Periplaneta americana reveal a comprehensive cockroach allergen profile.</title>
        <authorList>
            <person name="Wang L."/>
            <person name="Xiong Q."/>
            <person name="Saelim N."/>
            <person name="Wang L."/>
            <person name="Nong W."/>
            <person name="Wan A.T."/>
            <person name="Shi M."/>
            <person name="Liu X."/>
            <person name="Cao Q."/>
            <person name="Hui J.H.L."/>
            <person name="Sookrung N."/>
            <person name="Leung T.F."/>
            <person name="Tungtrongchitr A."/>
            <person name="Tsui S.K.W."/>
        </authorList>
    </citation>
    <scope>NUCLEOTIDE SEQUENCE [LARGE SCALE GENOMIC DNA]</scope>
    <source>
        <strain evidence="4">PWHHKU_190912</strain>
    </source>
</reference>
<feature type="coiled-coil region" evidence="2">
    <location>
        <begin position="45"/>
        <end position="72"/>
    </location>
</feature>
<keyword evidence="5" id="KW-1185">Reference proteome</keyword>
<dbReference type="EMBL" id="JAJSOF020000005">
    <property type="protein sequence ID" value="KAJ4447009.1"/>
    <property type="molecule type" value="Genomic_DNA"/>
</dbReference>
<dbReference type="PANTHER" id="PTHR13015">
    <property type="entry name" value="PROTEIN AD-016-RELATED"/>
    <property type="match status" value="1"/>
</dbReference>
<keyword evidence="2" id="KW-0175">Coiled coil</keyword>
<evidence type="ECO:0000313" key="5">
    <source>
        <dbReference type="Proteomes" id="UP001148838"/>
    </source>
</evidence>
<organism evidence="4 5">
    <name type="scientific">Periplaneta americana</name>
    <name type="common">American cockroach</name>
    <name type="synonym">Blatta americana</name>
    <dbReference type="NCBI Taxonomy" id="6978"/>
    <lineage>
        <taxon>Eukaryota</taxon>
        <taxon>Metazoa</taxon>
        <taxon>Ecdysozoa</taxon>
        <taxon>Arthropoda</taxon>
        <taxon>Hexapoda</taxon>
        <taxon>Insecta</taxon>
        <taxon>Pterygota</taxon>
        <taxon>Neoptera</taxon>
        <taxon>Polyneoptera</taxon>
        <taxon>Dictyoptera</taxon>
        <taxon>Blattodea</taxon>
        <taxon>Blattoidea</taxon>
        <taxon>Blattidae</taxon>
        <taxon>Blattinae</taxon>
        <taxon>Periplaneta</taxon>
    </lineage>
</organism>
<dbReference type="PANTHER" id="PTHR13015:SF0">
    <property type="entry name" value="WASH COMPLEX SUBUNIT 3"/>
    <property type="match status" value="1"/>
</dbReference>
<dbReference type="Proteomes" id="UP001148838">
    <property type="component" value="Unassembled WGS sequence"/>
</dbReference>
<proteinExistence type="inferred from homology"/>
<comment type="similarity">
    <text evidence="1">Belongs to the CCDC53 family.</text>
</comment>
<evidence type="ECO:0000256" key="3">
    <source>
        <dbReference type="SAM" id="MobiDB-lite"/>
    </source>
</evidence>
<protein>
    <recommendedName>
        <fullName evidence="6">WASH complex subunit 3</fullName>
    </recommendedName>
</protein>
<sequence>MDVDGLPIIGPGVDYTQVGAIHQKRTLAFINHFISNTVSFLNKFSRSCELRLEKFDAQIQKLEASLSILEAKLSSISGLENVTLEQQVDKNAETSIQNSKDEGLHDIKETNDVQADTHHLQTESKEEMTTVAQDPQYARFFRMIQVGVPAQAVRLKMQTEGLDPSIIDNPDMTVPKSTRNTEDHSDSSFSD</sequence>
<dbReference type="Gene3D" id="1.20.5.110">
    <property type="match status" value="1"/>
</dbReference>
<dbReference type="Pfam" id="PF10152">
    <property type="entry name" value="CCDC53"/>
    <property type="match status" value="1"/>
</dbReference>
<evidence type="ECO:0008006" key="6">
    <source>
        <dbReference type="Google" id="ProtNLM"/>
    </source>
</evidence>
<feature type="region of interest" description="Disordered" evidence="3">
    <location>
        <begin position="162"/>
        <end position="191"/>
    </location>
</feature>
<accession>A0ABQ8TK60</accession>
<feature type="compositionally biased region" description="Basic and acidic residues" evidence="3">
    <location>
        <begin position="179"/>
        <end position="191"/>
    </location>
</feature>
<name>A0ABQ8TK60_PERAM</name>
<evidence type="ECO:0000256" key="2">
    <source>
        <dbReference type="SAM" id="Coils"/>
    </source>
</evidence>